<dbReference type="PANTHER" id="PTHR34477:SF1">
    <property type="entry name" value="UPF0213 PROTEIN YHBQ"/>
    <property type="match status" value="1"/>
</dbReference>
<comment type="caution">
    <text evidence="3">The sequence shown here is derived from an EMBL/GenBank/DDBJ whole genome shotgun (WGS) entry which is preliminary data.</text>
</comment>
<keyword evidence="4" id="KW-1185">Reference proteome</keyword>
<dbReference type="Proteomes" id="UP001596022">
    <property type="component" value="Unassembled WGS sequence"/>
</dbReference>
<proteinExistence type="inferred from homology"/>
<accession>A0ABV9GQ04</accession>
<name>A0ABV9GQ04_9BACL</name>
<reference evidence="4" key="1">
    <citation type="journal article" date="2019" name="Int. J. Syst. Evol. Microbiol.">
        <title>The Global Catalogue of Microorganisms (GCM) 10K type strain sequencing project: providing services to taxonomists for standard genome sequencing and annotation.</title>
        <authorList>
            <consortium name="The Broad Institute Genomics Platform"/>
            <consortium name="The Broad Institute Genome Sequencing Center for Infectious Disease"/>
            <person name="Wu L."/>
            <person name="Ma J."/>
        </authorList>
    </citation>
    <scope>NUCLEOTIDE SEQUENCE [LARGE SCALE GENOMIC DNA]</scope>
    <source>
        <strain evidence="4">CGMCC 1.16306</strain>
    </source>
</reference>
<dbReference type="InterPro" id="IPR035901">
    <property type="entry name" value="GIY-YIG_endonuc_sf"/>
</dbReference>
<feature type="domain" description="GIY-YIG" evidence="2">
    <location>
        <begin position="3"/>
        <end position="78"/>
    </location>
</feature>
<gene>
    <name evidence="3" type="ORF">ACFO4N_16725</name>
</gene>
<dbReference type="Gene3D" id="3.40.1440.10">
    <property type="entry name" value="GIY-YIG endonuclease"/>
    <property type="match status" value="1"/>
</dbReference>
<evidence type="ECO:0000259" key="2">
    <source>
        <dbReference type="PROSITE" id="PS50164"/>
    </source>
</evidence>
<evidence type="ECO:0000313" key="4">
    <source>
        <dbReference type="Proteomes" id="UP001596022"/>
    </source>
</evidence>
<dbReference type="SUPFAM" id="SSF82771">
    <property type="entry name" value="GIY-YIG endonuclease"/>
    <property type="match status" value="1"/>
</dbReference>
<sequence length="92" mass="10575">MNKPYFVYILECADGTYYTGCTNDIDRRITAHQNGTASKYTRTRRPVRLVYQEWCGLKGSALSREYAIKNLTRKEKQLLIKEGNGHAGTEQL</sequence>
<dbReference type="Pfam" id="PF01541">
    <property type="entry name" value="GIY-YIG"/>
    <property type="match status" value="1"/>
</dbReference>
<dbReference type="PANTHER" id="PTHR34477">
    <property type="entry name" value="UPF0213 PROTEIN YHBQ"/>
    <property type="match status" value="1"/>
</dbReference>
<dbReference type="EMBL" id="JBHSFW010000020">
    <property type="protein sequence ID" value="MFC4620348.1"/>
    <property type="molecule type" value="Genomic_DNA"/>
</dbReference>
<comment type="similarity">
    <text evidence="1">Belongs to the UPF0213 family.</text>
</comment>
<dbReference type="RefSeq" id="WP_376847502.1">
    <property type="nucleotide sequence ID" value="NZ_JBHSFW010000020.1"/>
</dbReference>
<protein>
    <submittedName>
        <fullName evidence="3">GIY-YIG nuclease family protein</fullName>
    </submittedName>
</protein>
<dbReference type="CDD" id="cd10456">
    <property type="entry name" value="GIY-YIG_UPF0213"/>
    <property type="match status" value="1"/>
</dbReference>
<dbReference type="InterPro" id="IPR000305">
    <property type="entry name" value="GIY-YIG_endonuc"/>
</dbReference>
<evidence type="ECO:0000256" key="1">
    <source>
        <dbReference type="ARBA" id="ARBA00007435"/>
    </source>
</evidence>
<dbReference type="PROSITE" id="PS50164">
    <property type="entry name" value="GIY_YIG"/>
    <property type="match status" value="1"/>
</dbReference>
<dbReference type="InterPro" id="IPR050190">
    <property type="entry name" value="UPF0213_domain"/>
</dbReference>
<organism evidence="3 4">
    <name type="scientific">Camelliibacillus cellulosilyticus</name>
    <dbReference type="NCBI Taxonomy" id="2174486"/>
    <lineage>
        <taxon>Bacteria</taxon>
        <taxon>Bacillati</taxon>
        <taxon>Bacillota</taxon>
        <taxon>Bacilli</taxon>
        <taxon>Bacillales</taxon>
        <taxon>Sporolactobacillaceae</taxon>
        <taxon>Camelliibacillus</taxon>
    </lineage>
</organism>
<evidence type="ECO:0000313" key="3">
    <source>
        <dbReference type="EMBL" id="MFC4620348.1"/>
    </source>
</evidence>